<dbReference type="Proteomes" id="UP001500571">
    <property type="component" value="Unassembled WGS sequence"/>
</dbReference>
<accession>A0ABP5D5C7</accession>
<evidence type="ECO:0000313" key="1">
    <source>
        <dbReference type="EMBL" id="GAA1972908.1"/>
    </source>
</evidence>
<evidence type="ECO:0000313" key="2">
    <source>
        <dbReference type="Proteomes" id="UP001500571"/>
    </source>
</evidence>
<organism evidence="1 2">
    <name type="scientific">Nocardioides panacihumi</name>
    <dbReference type="NCBI Taxonomy" id="400774"/>
    <lineage>
        <taxon>Bacteria</taxon>
        <taxon>Bacillati</taxon>
        <taxon>Actinomycetota</taxon>
        <taxon>Actinomycetes</taxon>
        <taxon>Propionibacteriales</taxon>
        <taxon>Nocardioidaceae</taxon>
        <taxon>Nocardioides</taxon>
    </lineage>
</organism>
<comment type="caution">
    <text evidence="1">The sequence shown here is derived from an EMBL/GenBank/DDBJ whole genome shotgun (WGS) entry which is preliminary data.</text>
</comment>
<proteinExistence type="predicted"/>
<protein>
    <submittedName>
        <fullName evidence="1">Uncharacterized protein</fullName>
    </submittedName>
</protein>
<sequence length="70" mass="7503">MSMTLIQQTTDTQSSIGMSGYRAAFAPCSSAAHFAVRNVDLAQGEVALKPATATRNGWVRGTYAWRPPTV</sequence>
<gene>
    <name evidence="1" type="ORF">GCM10009798_37690</name>
</gene>
<name>A0ABP5D5C7_9ACTN</name>
<keyword evidence="2" id="KW-1185">Reference proteome</keyword>
<reference evidence="2" key="1">
    <citation type="journal article" date="2019" name="Int. J. Syst. Evol. Microbiol.">
        <title>The Global Catalogue of Microorganisms (GCM) 10K type strain sequencing project: providing services to taxonomists for standard genome sequencing and annotation.</title>
        <authorList>
            <consortium name="The Broad Institute Genomics Platform"/>
            <consortium name="The Broad Institute Genome Sequencing Center for Infectious Disease"/>
            <person name="Wu L."/>
            <person name="Ma J."/>
        </authorList>
    </citation>
    <scope>NUCLEOTIDE SEQUENCE [LARGE SCALE GENOMIC DNA]</scope>
    <source>
        <strain evidence="2">JCM 15309</strain>
    </source>
</reference>
<dbReference type="EMBL" id="BAAAPB010000004">
    <property type="protein sequence ID" value="GAA1972908.1"/>
    <property type="molecule type" value="Genomic_DNA"/>
</dbReference>
<dbReference type="RefSeq" id="WP_344047524.1">
    <property type="nucleotide sequence ID" value="NZ_BAAAPB010000004.1"/>
</dbReference>